<protein>
    <submittedName>
        <fullName evidence="2 3">Uncharacterized protein</fullName>
    </submittedName>
</protein>
<evidence type="ECO:0000313" key="2">
    <source>
        <dbReference type="EMBL" id="ETN58681.1"/>
    </source>
</evidence>
<evidence type="ECO:0000313" key="4">
    <source>
        <dbReference type="Proteomes" id="UP000000673"/>
    </source>
</evidence>
<keyword evidence="4" id="KW-1185">Reference proteome</keyword>
<organism evidence="2">
    <name type="scientific">Anopheles darlingi</name>
    <name type="common">Mosquito</name>
    <dbReference type="NCBI Taxonomy" id="43151"/>
    <lineage>
        <taxon>Eukaryota</taxon>
        <taxon>Metazoa</taxon>
        <taxon>Ecdysozoa</taxon>
        <taxon>Arthropoda</taxon>
        <taxon>Hexapoda</taxon>
        <taxon>Insecta</taxon>
        <taxon>Pterygota</taxon>
        <taxon>Neoptera</taxon>
        <taxon>Endopterygota</taxon>
        <taxon>Diptera</taxon>
        <taxon>Nematocera</taxon>
        <taxon>Culicoidea</taxon>
        <taxon>Culicidae</taxon>
        <taxon>Anophelinae</taxon>
        <taxon>Anopheles</taxon>
    </lineage>
</organism>
<dbReference type="Proteomes" id="UP000000673">
    <property type="component" value="Unassembled WGS sequence"/>
</dbReference>
<reference evidence="2" key="3">
    <citation type="journal article" date="2013" name="Nucleic Acids Res.">
        <title>The genome of Anopheles darlingi, the main neotropical malaria vector.</title>
        <authorList>
            <person name="Marinotti O."/>
            <person name="Cerqueira G.C."/>
            <person name="de Almeida L.G."/>
            <person name="Ferro M.I."/>
            <person name="Loreto E.L."/>
            <person name="Zaha A."/>
            <person name="Teixeira S.M."/>
            <person name="Wespiser A.R."/>
            <person name="Almeida E Silva A."/>
            <person name="Schlindwein A.D."/>
            <person name="Pacheco A.C."/>
            <person name="Silva A.L."/>
            <person name="Graveley B.R."/>
            <person name="Walenz B.P."/>
            <person name="Lima Bde A."/>
            <person name="Ribeiro C.A."/>
            <person name="Nunes-Silva C.G."/>
            <person name="de Carvalho C.R."/>
            <person name="Soares C.M."/>
            <person name="de Menezes C.B."/>
            <person name="Matiolli C."/>
            <person name="Caffrey D."/>
            <person name="Araujo D.A."/>
            <person name="de Oliveira D.M."/>
            <person name="Golenbock D."/>
            <person name="Grisard E.C."/>
            <person name="Fantinatti-Garboggini F."/>
            <person name="de Carvalho F.M."/>
            <person name="Barcellos F.G."/>
            <person name="Prosdocimi F."/>
            <person name="May G."/>
            <person name="Azevedo Junior G.M."/>
            <person name="Guimaraes G.M."/>
            <person name="Goldman G.H."/>
            <person name="Padilha I.Q."/>
            <person name="Batista Jda S."/>
            <person name="Ferro J.A."/>
            <person name="Ribeiro J.M."/>
            <person name="Fietto J.L."/>
            <person name="Dabbas K.M."/>
            <person name="Cerdeira L."/>
            <person name="Agnez-Lima L.F."/>
            <person name="Brocchi M."/>
            <person name="de Carvalho M.O."/>
            <person name="Teixeira Mde M."/>
            <person name="Diniz Maia Mde M."/>
            <person name="Goldman M.H."/>
            <person name="Cruz Schneider M.P."/>
            <person name="Felipe M.S."/>
            <person name="Hungria M."/>
            <person name="Nicolas M.F."/>
            <person name="Pereira M."/>
            <person name="Montes M.A."/>
            <person name="Cantao M.E."/>
            <person name="Vincentz M."/>
            <person name="Rafael M.S."/>
            <person name="Silverman N."/>
            <person name="Stoco P.H."/>
            <person name="Souza R.C."/>
            <person name="Vicentini R."/>
            <person name="Gazzinelli R.T."/>
            <person name="Neves Rde O."/>
            <person name="Silva R."/>
            <person name="Astolfi-Filho S."/>
            <person name="Maciel T.E."/>
            <person name="Urmenyi T.P."/>
            <person name="Tadei W.P."/>
            <person name="Camargo E.P."/>
            <person name="de Vasconcelos A.T."/>
        </authorList>
    </citation>
    <scope>NUCLEOTIDE SEQUENCE</scope>
</reference>
<sequence>MLRKDLQTIEMNIKDANEYAAQKAAKDTSPDGTASSAKKTRPVGKRSNGSSPRQEKKMALNKTFLDQQIRYLYHRTLALNERTGSELAKAESCGILEAIQPTSTTPQFDNVELPPA</sequence>
<reference evidence="3" key="4">
    <citation type="submission" date="2015-06" db="UniProtKB">
        <authorList>
            <consortium name="EnsemblMetazoa"/>
        </authorList>
    </citation>
    <scope>IDENTIFICATION</scope>
</reference>
<accession>W5J480</accession>
<feature type="region of interest" description="Disordered" evidence="1">
    <location>
        <begin position="20"/>
        <end position="59"/>
    </location>
</feature>
<proteinExistence type="predicted"/>
<dbReference type="HOGENOM" id="CLU_2098859_0_0_1"/>
<dbReference type="AlphaFoldDB" id="W5J480"/>
<dbReference type="EMBL" id="ADMH02002125">
    <property type="protein sequence ID" value="ETN58681.1"/>
    <property type="molecule type" value="Genomic_DNA"/>
</dbReference>
<name>W5J480_ANODA</name>
<dbReference type="EnsemblMetazoa" id="ADAC009753-RA">
    <property type="protein sequence ID" value="ADAC009753-PA"/>
    <property type="gene ID" value="ADAC009753"/>
</dbReference>
<gene>
    <name evidence="2" type="ORF">AND_009753</name>
</gene>
<dbReference type="VEuPathDB" id="VectorBase:ADAC009753"/>
<evidence type="ECO:0000313" key="3">
    <source>
        <dbReference type="EnsemblMetazoa" id="ADAC009753-PA"/>
    </source>
</evidence>
<reference evidence="2" key="2">
    <citation type="submission" date="2010-05" db="EMBL/GenBank/DDBJ databases">
        <authorList>
            <person name="Almeida L.G."/>
            <person name="Nicolas M.F."/>
            <person name="Souza R.C."/>
            <person name="Vasconcelos A.T.R."/>
        </authorList>
    </citation>
    <scope>NUCLEOTIDE SEQUENCE</scope>
</reference>
<reference evidence="2 4" key="1">
    <citation type="journal article" date="2010" name="BMC Genomics">
        <title>Combination of measures distinguishes pre-miRNAs from other stem-loops in the genome of the newly sequenced Anopheles darlingi.</title>
        <authorList>
            <person name="Mendes N.D."/>
            <person name="Freitas A.T."/>
            <person name="Vasconcelos A.T."/>
            <person name="Sagot M.F."/>
        </authorList>
    </citation>
    <scope>NUCLEOTIDE SEQUENCE</scope>
</reference>
<evidence type="ECO:0000256" key="1">
    <source>
        <dbReference type="SAM" id="MobiDB-lite"/>
    </source>
</evidence>